<keyword evidence="2" id="KW-0813">Transport</keyword>
<feature type="domain" description="Major facilitator superfamily (MFS) profile" evidence="7">
    <location>
        <begin position="12"/>
        <end position="385"/>
    </location>
</feature>
<evidence type="ECO:0000256" key="6">
    <source>
        <dbReference type="SAM" id="Phobius"/>
    </source>
</evidence>
<feature type="transmembrane region" description="Helical" evidence="6">
    <location>
        <begin position="43"/>
        <end position="66"/>
    </location>
</feature>
<protein>
    <submittedName>
        <fullName evidence="8">MFS transporter</fullName>
    </submittedName>
</protein>
<feature type="transmembrane region" description="Helical" evidence="6">
    <location>
        <begin position="78"/>
        <end position="96"/>
    </location>
</feature>
<dbReference type="SUPFAM" id="SSF103473">
    <property type="entry name" value="MFS general substrate transporter"/>
    <property type="match status" value="1"/>
</dbReference>
<feature type="transmembrane region" description="Helical" evidence="6">
    <location>
        <begin position="211"/>
        <end position="232"/>
    </location>
</feature>
<organism evidence="8 9">
    <name type="scientific">Brevibacillus brevis</name>
    <name type="common">Bacillus brevis</name>
    <dbReference type="NCBI Taxonomy" id="1393"/>
    <lineage>
        <taxon>Bacteria</taxon>
        <taxon>Bacillati</taxon>
        <taxon>Bacillota</taxon>
        <taxon>Bacilli</taxon>
        <taxon>Bacillales</taxon>
        <taxon>Paenibacillaceae</taxon>
        <taxon>Brevibacillus</taxon>
    </lineage>
</organism>
<feature type="transmembrane region" description="Helical" evidence="6">
    <location>
        <begin position="12"/>
        <end position="31"/>
    </location>
</feature>
<proteinExistence type="predicted"/>
<evidence type="ECO:0000256" key="4">
    <source>
        <dbReference type="ARBA" id="ARBA00022989"/>
    </source>
</evidence>
<gene>
    <name evidence="8" type="ORF">RGB73_04250</name>
</gene>
<dbReference type="InterPro" id="IPR020846">
    <property type="entry name" value="MFS_dom"/>
</dbReference>
<evidence type="ECO:0000313" key="9">
    <source>
        <dbReference type="Proteomes" id="UP001256827"/>
    </source>
</evidence>
<dbReference type="EMBL" id="CP134050">
    <property type="protein sequence ID" value="WNC15561.1"/>
    <property type="molecule type" value="Genomic_DNA"/>
</dbReference>
<feature type="transmembrane region" description="Helical" evidence="6">
    <location>
        <begin position="298"/>
        <end position="321"/>
    </location>
</feature>
<feature type="transmembrane region" description="Helical" evidence="6">
    <location>
        <begin position="362"/>
        <end position="380"/>
    </location>
</feature>
<name>A0ABY9T8M8_BREBE</name>
<reference evidence="8 9" key="1">
    <citation type="submission" date="2023-09" db="EMBL/GenBank/DDBJ databases">
        <title>Complete Genome and Methylome dissection of Bacillus brevis NEB573 original source of BbsI restriction endonuclease.</title>
        <authorList>
            <person name="Fomenkov A."/>
            <person name="Roberts R.D."/>
        </authorList>
    </citation>
    <scope>NUCLEOTIDE SEQUENCE [LARGE SCALE GENOMIC DNA]</scope>
    <source>
        <strain evidence="8 9">NEB573</strain>
    </source>
</reference>
<feature type="transmembrane region" description="Helical" evidence="6">
    <location>
        <begin position="274"/>
        <end position="292"/>
    </location>
</feature>
<keyword evidence="4 6" id="KW-1133">Transmembrane helix</keyword>
<dbReference type="RefSeq" id="WP_310769437.1">
    <property type="nucleotide sequence ID" value="NZ_CP134050.1"/>
</dbReference>
<dbReference type="CDD" id="cd17489">
    <property type="entry name" value="MFS_YfcJ_like"/>
    <property type="match status" value="1"/>
</dbReference>
<evidence type="ECO:0000256" key="2">
    <source>
        <dbReference type="ARBA" id="ARBA00022448"/>
    </source>
</evidence>
<accession>A0ABY9T8M8</accession>
<keyword evidence="9" id="KW-1185">Reference proteome</keyword>
<evidence type="ECO:0000259" key="7">
    <source>
        <dbReference type="PROSITE" id="PS50850"/>
    </source>
</evidence>
<dbReference type="InterPro" id="IPR052714">
    <property type="entry name" value="MFS_Exporter"/>
</dbReference>
<feature type="transmembrane region" description="Helical" evidence="6">
    <location>
        <begin position="171"/>
        <end position="190"/>
    </location>
</feature>
<dbReference type="PANTHER" id="PTHR23531">
    <property type="entry name" value="QUINOLENE RESISTANCE PROTEIN NORA"/>
    <property type="match status" value="1"/>
</dbReference>
<sequence>MGESREKLWTKDFVLITVSNLLLFMIVQMQLPTFPTYVKETYLANDFVAGLTASFFALGAVVARIFTGELLKSKNSKTILLIGLGVVGLTTAGYYWTGSVMLLLIMRALFGAGFGISSTTLPTIVTNAIPGKRIGEGMGYYGLSNSLAQALGPMIGLTVLTTLGFGSMLTVGVVCIVLILPLTSIIRAYKEPTPDAHAHEKGLKRFYDKKILLPAFLNFCMSITYGGLVSFLALYGKETNMENISWFFLCNAVAIVLVRPIAGKLFDKKGHIAVLPPGAIFIGLGLLGLSMVDGNTLLIVSAMLYGLGYGCIQPSIQAWMVKEVKPEQRGMANGFFLNSIDFGIAVGSILLGSVAAHTSYAMMYRLSSILMLLFLIIYFVSRAFAVKQRKNAVVNTVVSQNYEA</sequence>
<dbReference type="Proteomes" id="UP001256827">
    <property type="component" value="Chromosome"/>
</dbReference>
<evidence type="ECO:0000256" key="5">
    <source>
        <dbReference type="ARBA" id="ARBA00023136"/>
    </source>
</evidence>
<evidence type="ECO:0000256" key="3">
    <source>
        <dbReference type="ARBA" id="ARBA00022692"/>
    </source>
</evidence>
<evidence type="ECO:0000256" key="1">
    <source>
        <dbReference type="ARBA" id="ARBA00004651"/>
    </source>
</evidence>
<feature type="transmembrane region" description="Helical" evidence="6">
    <location>
        <begin position="146"/>
        <end position="165"/>
    </location>
</feature>
<keyword evidence="3 6" id="KW-0812">Transmembrane</keyword>
<dbReference type="PANTHER" id="PTHR23531:SF2">
    <property type="entry name" value="PERMEASE"/>
    <property type="match status" value="1"/>
</dbReference>
<evidence type="ECO:0000313" key="8">
    <source>
        <dbReference type="EMBL" id="WNC15561.1"/>
    </source>
</evidence>
<dbReference type="InterPro" id="IPR036259">
    <property type="entry name" value="MFS_trans_sf"/>
</dbReference>
<dbReference type="Gene3D" id="1.20.1250.20">
    <property type="entry name" value="MFS general substrate transporter like domains"/>
    <property type="match status" value="1"/>
</dbReference>
<feature type="transmembrane region" description="Helical" evidence="6">
    <location>
        <begin position="333"/>
        <end position="356"/>
    </location>
</feature>
<dbReference type="InterPro" id="IPR011701">
    <property type="entry name" value="MFS"/>
</dbReference>
<comment type="subcellular location">
    <subcellularLocation>
        <location evidence="1">Cell membrane</location>
        <topology evidence="1">Multi-pass membrane protein</topology>
    </subcellularLocation>
</comment>
<keyword evidence="5 6" id="KW-0472">Membrane</keyword>
<feature type="transmembrane region" description="Helical" evidence="6">
    <location>
        <begin position="244"/>
        <end position="262"/>
    </location>
</feature>
<feature type="transmembrane region" description="Helical" evidence="6">
    <location>
        <begin position="102"/>
        <end position="125"/>
    </location>
</feature>
<dbReference type="Pfam" id="PF07690">
    <property type="entry name" value="MFS_1"/>
    <property type="match status" value="1"/>
</dbReference>
<dbReference type="PROSITE" id="PS50850">
    <property type="entry name" value="MFS"/>
    <property type="match status" value="1"/>
</dbReference>